<proteinExistence type="predicted"/>
<dbReference type="InterPro" id="IPR059113">
    <property type="entry name" value="Znf_ribbon"/>
</dbReference>
<dbReference type="Proteomes" id="UP001225644">
    <property type="component" value="Unassembled WGS sequence"/>
</dbReference>
<evidence type="ECO:0000313" key="5">
    <source>
        <dbReference type="Proteomes" id="UP001225644"/>
    </source>
</evidence>
<feature type="transmembrane region" description="Helical" evidence="1">
    <location>
        <begin position="91"/>
        <end position="117"/>
    </location>
</feature>
<keyword evidence="1" id="KW-0812">Transmembrane</keyword>
<feature type="domain" description="Putative zinc-ribbon" evidence="3">
    <location>
        <begin position="231"/>
        <end position="252"/>
    </location>
</feature>
<feature type="transmembrane region" description="Helical" evidence="1">
    <location>
        <begin position="123"/>
        <end position="146"/>
    </location>
</feature>
<comment type="caution">
    <text evidence="4">The sequence shown here is derived from an EMBL/GenBank/DDBJ whole genome shotgun (WGS) entry which is preliminary data.</text>
</comment>
<feature type="transmembrane region" description="Helical" evidence="1">
    <location>
        <begin position="18"/>
        <end position="36"/>
    </location>
</feature>
<dbReference type="RefSeq" id="WP_307403692.1">
    <property type="nucleotide sequence ID" value="NZ_JAUSUX010000038.1"/>
</dbReference>
<sequence length="253" mass="27279">MNKKEVNRVEVLNLMRRLVGFFITLIILIIIKAIVVKLPSMDATVFEHISIAGIASAIISIIIIGMVLVFGQDIAVRTARILPAYPEATQLLNTLFILIAIIIAYSAFDGLLVPFLAKIELTWLYPVLFLLIAILPVYRITALLFTSSGKIADLFMGERQAAAAGDTVVCSSCGNRVPDAKFCSHCGKELVRQEVSPITCRQCGAKLNPGTKFCVNCGAAVAPEDAALRICPACNSSVEPGDEFCSNCGTRIS</sequence>
<feature type="transmembrane region" description="Helical" evidence="1">
    <location>
        <begin position="48"/>
        <end position="70"/>
    </location>
</feature>
<dbReference type="GO" id="GO:0000428">
    <property type="term" value="C:DNA-directed RNA polymerase complex"/>
    <property type="evidence" value="ECO:0007669"/>
    <property type="project" value="UniProtKB-KW"/>
</dbReference>
<keyword evidence="1" id="KW-1133">Transmembrane helix</keyword>
<accession>A0ABU0B5G0</accession>
<evidence type="ECO:0000313" key="4">
    <source>
        <dbReference type="EMBL" id="MDQ0287733.1"/>
    </source>
</evidence>
<dbReference type="Pfam" id="PF12773">
    <property type="entry name" value="DZR"/>
    <property type="match status" value="1"/>
</dbReference>
<keyword evidence="5" id="KW-1185">Reference proteome</keyword>
<gene>
    <name evidence="4" type="ORF">J2Z49_002864</name>
</gene>
<evidence type="ECO:0000259" key="3">
    <source>
        <dbReference type="Pfam" id="PF13248"/>
    </source>
</evidence>
<keyword evidence="4" id="KW-0240">DNA-directed RNA polymerase</keyword>
<reference evidence="4 5" key="1">
    <citation type="submission" date="2023-07" db="EMBL/GenBank/DDBJ databases">
        <title>Genomic Encyclopedia of Type Strains, Phase IV (KMG-IV): sequencing the most valuable type-strain genomes for metagenomic binning, comparative biology and taxonomic classification.</title>
        <authorList>
            <person name="Goeker M."/>
        </authorList>
    </citation>
    <scope>NUCLEOTIDE SEQUENCE [LARGE SCALE GENOMIC DNA]</scope>
    <source>
        <strain evidence="4 5">DSM 12396</strain>
    </source>
</reference>
<dbReference type="InterPro" id="IPR025874">
    <property type="entry name" value="DZR"/>
</dbReference>
<keyword evidence="1" id="KW-0472">Membrane</keyword>
<organism evidence="4 5">
    <name type="scientific">Desulfofundulus luciae</name>
    <dbReference type="NCBI Taxonomy" id="74702"/>
    <lineage>
        <taxon>Bacteria</taxon>
        <taxon>Bacillati</taxon>
        <taxon>Bacillota</taxon>
        <taxon>Clostridia</taxon>
        <taxon>Eubacteriales</taxon>
        <taxon>Peptococcaceae</taxon>
        <taxon>Desulfofundulus</taxon>
    </lineage>
</organism>
<evidence type="ECO:0000259" key="2">
    <source>
        <dbReference type="Pfam" id="PF12773"/>
    </source>
</evidence>
<protein>
    <submittedName>
        <fullName evidence="4">DNA-directed RNA polymerase subunit RPC12/RpoP/uncharacterized protein YacL</fullName>
    </submittedName>
</protein>
<keyword evidence="4" id="KW-0804">Transcription</keyword>
<dbReference type="Pfam" id="PF13248">
    <property type="entry name" value="Zn_ribbon_3"/>
    <property type="match status" value="1"/>
</dbReference>
<name>A0ABU0B5G0_9FIRM</name>
<dbReference type="EMBL" id="JAUSUX010000038">
    <property type="protein sequence ID" value="MDQ0287733.1"/>
    <property type="molecule type" value="Genomic_DNA"/>
</dbReference>
<feature type="domain" description="DZANK-type" evidence="2">
    <location>
        <begin position="170"/>
        <end position="218"/>
    </location>
</feature>
<evidence type="ECO:0000256" key="1">
    <source>
        <dbReference type="SAM" id="Phobius"/>
    </source>
</evidence>